<dbReference type="Proteomes" id="UP001275440">
    <property type="component" value="Unassembled WGS sequence"/>
</dbReference>
<keyword evidence="6" id="KW-1185">Reference proteome</keyword>
<dbReference type="SMART" id="SM00797">
    <property type="entry name" value="AHS2"/>
    <property type="match status" value="1"/>
</dbReference>
<keyword evidence="1" id="KW-0547">Nucleotide-binding</keyword>
<dbReference type="Gene3D" id="2.40.100.10">
    <property type="entry name" value="Cyclophilin-like"/>
    <property type="match status" value="1"/>
</dbReference>
<evidence type="ECO:0000256" key="2">
    <source>
        <dbReference type="ARBA" id="ARBA00022801"/>
    </source>
</evidence>
<protein>
    <submittedName>
        <fullName evidence="5">Biotin-dependent carboxyltransferase family protein</fullName>
    </submittedName>
</protein>
<keyword evidence="2" id="KW-0378">Hydrolase</keyword>
<keyword evidence="3" id="KW-0067">ATP-binding</keyword>
<name>A0ABU3WSL4_9NOCA</name>
<evidence type="ECO:0000313" key="6">
    <source>
        <dbReference type="Proteomes" id="UP001275440"/>
    </source>
</evidence>
<dbReference type="Pfam" id="PF02626">
    <property type="entry name" value="CT_A_B"/>
    <property type="match status" value="1"/>
</dbReference>
<dbReference type="RefSeq" id="WP_072809441.1">
    <property type="nucleotide sequence ID" value="NZ_JAHWLX010000017.1"/>
</dbReference>
<reference evidence="5 6" key="1">
    <citation type="submission" date="2019-10" db="EMBL/GenBank/DDBJ databases">
        <title>Draft Genome Assembly of Rhodococcus zopfii DSM44189.</title>
        <authorList>
            <person name="Sutton J.M."/>
            <person name="Akob D.M."/>
            <person name="Bushman T.J."/>
        </authorList>
    </citation>
    <scope>NUCLEOTIDE SEQUENCE [LARGE SCALE GENOMIC DNA]</scope>
    <source>
        <strain evidence="5 6">DSM 44189</strain>
    </source>
</reference>
<dbReference type="PANTHER" id="PTHR43309">
    <property type="entry name" value="5-OXOPROLINASE SUBUNIT C"/>
    <property type="match status" value="1"/>
</dbReference>
<dbReference type="EMBL" id="WBMO01000001">
    <property type="protein sequence ID" value="MDV2476997.1"/>
    <property type="molecule type" value="Genomic_DNA"/>
</dbReference>
<accession>A0ABU3WSL4</accession>
<feature type="domain" description="Carboxyltransferase" evidence="4">
    <location>
        <begin position="25"/>
        <end position="287"/>
    </location>
</feature>
<dbReference type="SUPFAM" id="SSF50891">
    <property type="entry name" value="Cyclophilin-like"/>
    <property type="match status" value="1"/>
</dbReference>
<gene>
    <name evidence="5" type="ORF">F8M49_19740</name>
</gene>
<dbReference type="InterPro" id="IPR003778">
    <property type="entry name" value="CT_A_B"/>
</dbReference>
<sequence>MAWLEIVRSGALTTVQDRGRAGDAETGVSESGAVDRTSHDAANRLVGNDPAAATLEVTVGGLEVRSVGPTIVAVTGARVAVAVNGRPQGDYAMLCLDDGDVLTLGAPSEGLRTYVAVRGGIDVPEVLGSRATDTLSGIGPAPVHPGDRLLVGGLAAELPVEVQIPPPAEIPDPAVLRVRRGPQEQWFTAGATEALTREIWSVTPELDRAGIRLHGPGPLHRAGHDRFPGEATVAGAIQVPRDGHPILLLADHPAVGDYPVIAVVEPDDVHIAAQLRPGHRVQFRRLR</sequence>
<dbReference type="InterPro" id="IPR052708">
    <property type="entry name" value="PxpC"/>
</dbReference>
<organism evidence="5 6">
    <name type="scientific">Rhodococcus zopfii</name>
    <dbReference type="NCBI Taxonomy" id="43772"/>
    <lineage>
        <taxon>Bacteria</taxon>
        <taxon>Bacillati</taxon>
        <taxon>Actinomycetota</taxon>
        <taxon>Actinomycetes</taxon>
        <taxon>Mycobacteriales</taxon>
        <taxon>Nocardiaceae</taxon>
        <taxon>Rhodococcus</taxon>
    </lineage>
</organism>
<evidence type="ECO:0000256" key="1">
    <source>
        <dbReference type="ARBA" id="ARBA00022741"/>
    </source>
</evidence>
<evidence type="ECO:0000313" key="5">
    <source>
        <dbReference type="EMBL" id="MDV2476997.1"/>
    </source>
</evidence>
<proteinExistence type="predicted"/>
<evidence type="ECO:0000256" key="3">
    <source>
        <dbReference type="ARBA" id="ARBA00022840"/>
    </source>
</evidence>
<dbReference type="PANTHER" id="PTHR43309:SF3">
    <property type="entry name" value="5-OXOPROLINASE SUBUNIT C"/>
    <property type="match status" value="1"/>
</dbReference>
<dbReference type="InterPro" id="IPR029000">
    <property type="entry name" value="Cyclophilin-like_dom_sf"/>
</dbReference>
<comment type="caution">
    <text evidence="5">The sequence shown here is derived from an EMBL/GenBank/DDBJ whole genome shotgun (WGS) entry which is preliminary data.</text>
</comment>
<dbReference type="NCBIfam" id="TIGR00724">
    <property type="entry name" value="urea_amlyse_rel"/>
    <property type="match status" value="1"/>
</dbReference>
<evidence type="ECO:0000259" key="4">
    <source>
        <dbReference type="SMART" id="SM00797"/>
    </source>
</evidence>